<dbReference type="GO" id="GO:0003700">
    <property type="term" value="F:DNA-binding transcription factor activity"/>
    <property type="evidence" value="ECO:0007669"/>
    <property type="project" value="InterPro"/>
</dbReference>
<dbReference type="GO" id="GO:0000976">
    <property type="term" value="F:transcription cis-regulatory region binding"/>
    <property type="evidence" value="ECO:0007669"/>
    <property type="project" value="TreeGrafter"/>
</dbReference>
<dbReference type="RefSeq" id="WP_119008006.1">
    <property type="nucleotide sequence ID" value="NZ_BJXK01000005.1"/>
</dbReference>
<name>A0A511QR10_9VIBR</name>
<dbReference type="Pfam" id="PF12833">
    <property type="entry name" value="HTH_18"/>
    <property type="match status" value="1"/>
</dbReference>
<dbReference type="PANTHER" id="PTHR47894:SF1">
    <property type="entry name" value="HTH-TYPE TRANSCRIPTIONAL REGULATOR VQSM"/>
    <property type="match status" value="1"/>
</dbReference>
<evidence type="ECO:0000256" key="1">
    <source>
        <dbReference type="ARBA" id="ARBA00023015"/>
    </source>
</evidence>
<dbReference type="OrthoDB" id="5850238at2"/>
<evidence type="ECO:0000256" key="3">
    <source>
        <dbReference type="ARBA" id="ARBA00023163"/>
    </source>
</evidence>
<evidence type="ECO:0000313" key="5">
    <source>
        <dbReference type="EMBL" id="GEM79326.1"/>
    </source>
</evidence>
<evidence type="ECO:0000256" key="2">
    <source>
        <dbReference type="ARBA" id="ARBA00023125"/>
    </source>
</evidence>
<proteinExistence type="predicted"/>
<dbReference type="PANTHER" id="PTHR47894">
    <property type="entry name" value="HTH-TYPE TRANSCRIPTIONAL REGULATOR GADX"/>
    <property type="match status" value="1"/>
</dbReference>
<dbReference type="Proteomes" id="UP000321113">
    <property type="component" value="Unassembled WGS sequence"/>
</dbReference>
<keyword evidence="3" id="KW-0804">Transcription</keyword>
<evidence type="ECO:0000313" key="6">
    <source>
        <dbReference type="Proteomes" id="UP000321113"/>
    </source>
</evidence>
<dbReference type="EMBL" id="BJXK01000005">
    <property type="protein sequence ID" value="GEM79326.1"/>
    <property type="molecule type" value="Genomic_DNA"/>
</dbReference>
<gene>
    <name evidence="5" type="ORF">VSU01S_15710</name>
</gene>
<dbReference type="InterPro" id="IPR009057">
    <property type="entry name" value="Homeodomain-like_sf"/>
</dbReference>
<dbReference type="Gene3D" id="1.10.10.60">
    <property type="entry name" value="Homeodomain-like"/>
    <property type="match status" value="1"/>
</dbReference>
<keyword evidence="1" id="KW-0805">Transcription regulation</keyword>
<keyword evidence="6" id="KW-1185">Reference proteome</keyword>
<dbReference type="PROSITE" id="PS01124">
    <property type="entry name" value="HTH_ARAC_FAMILY_2"/>
    <property type="match status" value="1"/>
</dbReference>
<comment type="caution">
    <text evidence="5">The sequence shown here is derived from an EMBL/GenBank/DDBJ whole genome shotgun (WGS) entry which is preliminary data.</text>
</comment>
<keyword evidence="2" id="KW-0238">DNA-binding</keyword>
<sequence>MTQLFYIETARALYSIGHDYKHLPGVSDALKLFAPRLEREDLIVHPRFPCTHLVLVIADNIERSEITHFYEKVGMEIVRYLPAELSSANQTILESLERFKTWLKSGADNAKFEIAVDGDTFVTYTLSASEFTHFTHNSRHSLVTELFVIAITCAFLRYVSQQKGFVKALYLQHESNMSLSSLLGVGDAQVYISQPHTMLALDSEFLQQRVKKTRGTKSTAPRPLQTTTFSEELKLGIRPYIGFGNVATPEVADVFGIPKRTIQHRLSKEGVSLKEITNTLCVELFDLRYEKGRFEIEDLAAHLGYSNASSFIRMYKRVTGRTPGQTH</sequence>
<dbReference type="SMART" id="SM00342">
    <property type="entry name" value="HTH_ARAC"/>
    <property type="match status" value="1"/>
</dbReference>
<feature type="domain" description="HTH araC/xylS-type" evidence="4">
    <location>
        <begin position="231"/>
        <end position="327"/>
    </location>
</feature>
<dbReference type="SUPFAM" id="SSF46689">
    <property type="entry name" value="Homeodomain-like"/>
    <property type="match status" value="1"/>
</dbReference>
<reference evidence="5 6" key="1">
    <citation type="submission" date="2019-07" db="EMBL/GenBank/DDBJ databases">
        <title>Whole genome shotgun sequence of Vibrio superstes NBRC 103154.</title>
        <authorList>
            <person name="Hosoyama A."/>
            <person name="Uohara A."/>
            <person name="Ohji S."/>
            <person name="Ichikawa N."/>
        </authorList>
    </citation>
    <scope>NUCLEOTIDE SEQUENCE [LARGE SCALE GENOMIC DNA]</scope>
    <source>
        <strain evidence="5 6">NBRC 103154</strain>
    </source>
</reference>
<protein>
    <recommendedName>
        <fullName evidence="4">HTH araC/xylS-type domain-containing protein</fullName>
    </recommendedName>
</protein>
<organism evidence="5 6">
    <name type="scientific">Vibrio superstes NBRC 103154</name>
    <dbReference type="NCBI Taxonomy" id="1219062"/>
    <lineage>
        <taxon>Bacteria</taxon>
        <taxon>Pseudomonadati</taxon>
        <taxon>Pseudomonadota</taxon>
        <taxon>Gammaproteobacteria</taxon>
        <taxon>Vibrionales</taxon>
        <taxon>Vibrionaceae</taxon>
        <taxon>Vibrio</taxon>
    </lineage>
</organism>
<evidence type="ECO:0000259" key="4">
    <source>
        <dbReference type="PROSITE" id="PS01124"/>
    </source>
</evidence>
<dbReference type="InterPro" id="IPR018060">
    <property type="entry name" value="HTH_AraC"/>
</dbReference>
<accession>A0A511QR10</accession>
<dbReference type="GO" id="GO:0005829">
    <property type="term" value="C:cytosol"/>
    <property type="evidence" value="ECO:0007669"/>
    <property type="project" value="TreeGrafter"/>
</dbReference>
<dbReference type="AlphaFoldDB" id="A0A511QR10"/>